<comment type="caution">
    <text evidence="2">The sequence shown here is derived from an EMBL/GenBank/DDBJ whole genome shotgun (WGS) entry which is preliminary data.</text>
</comment>
<accession>A0A9K3DCF6</accession>
<evidence type="ECO:0000313" key="2">
    <source>
        <dbReference type="EMBL" id="GIQ91339.1"/>
    </source>
</evidence>
<dbReference type="EMBL" id="BDIP01007541">
    <property type="protein sequence ID" value="GIQ91339.1"/>
    <property type="molecule type" value="Genomic_DNA"/>
</dbReference>
<evidence type="ECO:0000313" key="3">
    <source>
        <dbReference type="Proteomes" id="UP000265618"/>
    </source>
</evidence>
<organism evidence="2 3">
    <name type="scientific">Kipferlia bialata</name>
    <dbReference type="NCBI Taxonomy" id="797122"/>
    <lineage>
        <taxon>Eukaryota</taxon>
        <taxon>Metamonada</taxon>
        <taxon>Carpediemonas-like organisms</taxon>
        <taxon>Kipferlia</taxon>
    </lineage>
</organism>
<keyword evidence="3" id="KW-1185">Reference proteome</keyword>
<name>A0A9K3DCF6_9EUKA</name>
<proteinExistence type="predicted"/>
<feature type="non-terminal residue" evidence="2">
    <location>
        <position position="77"/>
    </location>
</feature>
<dbReference type="Proteomes" id="UP000265618">
    <property type="component" value="Unassembled WGS sequence"/>
</dbReference>
<feature type="region of interest" description="Disordered" evidence="1">
    <location>
        <begin position="1"/>
        <end position="77"/>
    </location>
</feature>
<evidence type="ECO:0000256" key="1">
    <source>
        <dbReference type="SAM" id="MobiDB-lite"/>
    </source>
</evidence>
<feature type="non-terminal residue" evidence="2">
    <location>
        <position position="1"/>
    </location>
</feature>
<dbReference type="AlphaFoldDB" id="A0A9K3DCF6"/>
<sequence length="77" mass="7886">RSRRGSVSSTGTTTSGPLPHLPGHVYTDARDRDRYLGQSLGAPSHHGSSSLMPVGATLSPVHSGSLSGAYQADGMVP</sequence>
<protein>
    <submittedName>
        <fullName evidence="2">Uncharacterized protein</fullName>
    </submittedName>
</protein>
<reference evidence="2 3" key="1">
    <citation type="journal article" date="2018" name="PLoS ONE">
        <title>The draft genome of Kipferlia bialata reveals reductive genome evolution in fornicate parasites.</title>
        <authorList>
            <person name="Tanifuji G."/>
            <person name="Takabayashi S."/>
            <person name="Kume K."/>
            <person name="Takagi M."/>
            <person name="Nakayama T."/>
            <person name="Kamikawa R."/>
            <person name="Inagaki Y."/>
            <person name="Hashimoto T."/>
        </authorList>
    </citation>
    <scope>NUCLEOTIDE SEQUENCE [LARGE SCALE GENOMIC DNA]</scope>
    <source>
        <strain evidence="2">NY0173</strain>
    </source>
</reference>
<gene>
    <name evidence="2" type="ORF">KIPB_014545</name>
</gene>
<feature type="compositionally biased region" description="Low complexity" evidence="1">
    <location>
        <begin position="1"/>
        <end position="16"/>
    </location>
</feature>